<dbReference type="Pfam" id="PF00400">
    <property type="entry name" value="WD40"/>
    <property type="match status" value="7"/>
</dbReference>
<dbReference type="InterPro" id="IPR015943">
    <property type="entry name" value="WD40/YVTN_repeat-like_dom_sf"/>
</dbReference>
<evidence type="ECO:0000259" key="4">
    <source>
        <dbReference type="Pfam" id="PF24883"/>
    </source>
</evidence>
<evidence type="ECO:0000256" key="2">
    <source>
        <dbReference type="ARBA" id="ARBA00022737"/>
    </source>
</evidence>
<feature type="repeat" description="WD" evidence="3">
    <location>
        <begin position="973"/>
        <end position="1003"/>
    </location>
</feature>
<dbReference type="PRINTS" id="PR00320">
    <property type="entry name" value="GPROTEINBRPT"/>
</dbReference>
<dbReference type="EMBL" id="SDEE01000049">
    <property type="protein sequence ID" value="RXW23195.1"/>
    <property type="molecule type" value="Genomic_DNA"/>
</dbReference>
<evidence type="ECO:0000256" key="1">
    <source>
        <dbReference type="ARBA" id="ARBA00022574"/>
    </source>
</evidence>
<keyword evidence="6" id="KW-1185">Reference proteome</keyword>
<dbReference type="CDD" id="cd00200">
    <property type="entry name" value="WD40"/>
    <property type="match status" value="1"/>
</dbReference>
<dbReference type="InterPro" id="IPR020472">
    <property type="entry name" value="WD40_PAC1"/>
</dbReference>
<feature type="repeat" description="WD" evidence="3">
    <location>
        <begin position="889"/>
        <end position="930"/>
    </location>
</feature>
<dbReference type="PROSITE" id="PS50082">
    <property type="entry name" value="WD_REPEATS_2"/>
    <property type="match status" value="7"/>
</dbReference>
<feature type="domain" description="Nephrocystin 3-like N-terminal" evidence="4">
    <location>
        <begin position="183"/>
        <end position="352"/>
    </location>
</feature>
<dbReference type="Proteomes" id="UP000290288">
    <property type="component" value="Unassembled WGS sequence"/>
</dbReference>
<gene>
    <name evidence="5" type="ORF">EST38_g2668</name>
</gene>
<dbReference type="InterPro" id="IPR027417">
    <property type="entry name" value="P-loop_NTPase"/>
</dbReference>
<dbReference type="PROSITE" id="PS00678">
    <property type="entry name" value="WD_REPEATS_1"/>
    <property type="match status" value="6"/>
</dbReference>
<evidence type="ECO:0000313" key="5">
    <source>
        <dbReference type="EMBL" id="RXW23195.1"/>
    </source>
</evidence>
<evidence type="ECO:0000256" key="3">
    <source>
        <dbReference type="PROSITE-ProRule" id="PRU00221"/>
    </source>
</evidence>
<sequence length="1003" mass="111489">MLMKKLPEIVDGNPVKVALGLAKAIIQIKDAVKENMDAVERRIASTGAQLAILEKALDNPRTYDEEKNPWMKQFKKEDTTSPSSMILHEESVIRKVADHEDEKNRITEILERVNEARKLFQLGTDIAVFKMVEVIQNDLRQFLEDCLKVSYKADHKYYVAGSEESLRRTVCSPGTRDRIRNTIVKWANDTSPESQGIYWLFGPAGSGKSSIAYTVARRFELTSDIDDTITLGGNFFCSRQFDETRGASHIIRTIVYHLSLKCEAFAESLCHSGKFDTIHQGPRTQLKDLLVGPWGKSEPVPDQGTSSPRRYLIVIDALDEIDQQGGSDFLRALLDVINEDGLPGLKFFVTSRSDPDLVSRVESFQRKQLYRLQDVEKEEVHADIKMYLQVSLPHFVGRVEMDKLLSFASGLFISAATLVRYFMNRTPREQEKFIGTYLSNTAAQQTSLDATELLDKLYLQILSDLFVCFRGDAFANRLFILHTFLCTLNCTSTSTVAALLVSDHRDEIDTDMANGVLSLLYAVLYTDNNQHVLSYHKSFSDFLFDEHRSKEYWCSQAAHHRLLTESCFRVMNGGLKFNIACIPSSFIFDSDDQELPSRVEKSISPTLSYSSRNWSNHLSLMAPTTCNPDPVRAILEDFLQLRVLFWIEAMNLLNVRGLCDPSLKAASNWASKYQLSLARQLSEAASFALYFSGSPASSSTPHLYISSLATWPQSVEPFRAWRAHFPRIPAVFTNGDGRWIASGSGDGMVRVWDATTGQVQSVLEGHIEIVLSVAFSSDGTLIASGSYDESVRVWDMATGKVRSVLEGHTDWVRSVAFSSDGTRIASASDDRSVRLWDMSTGMVQSILKDHTGAVTSVAFSNDGTRLASGSKDKSVRVWDVSTGKVQSVLEGHTLSVCSVVFSSDGTRIVSGSDDKSVRVWDMSTGMTQSSLEDHTGGVNSVAFLSDGTRIASGSDNKSVRLWDVTTGKVQSVLEGHKSRVWSAAFSSDGTRIVSGSGDKSIRV</sequence>
<organism evidence="5 6">
    <name type="scientific">Candolleomyces aberdarensis</name>
    <dbReference type="NCBI Taxonomy" id="2316362"/>
    <lineage>
        <taxon>Eukaryota</taxon>
        <taxon>Fungi</taxon>
        <taxon>Dikarya</taxon>
        <taxon>Basidiomycota</taxon>
        <taxon>Agaricomycotina</taxon>
        <taxon>Agaricomycetes</taxon>
        <taxon>Agaricomycetidae</taxon>
        <taxon>Agaricales</taxon>
        <taxon>Agaricineae</taxon>
        <taxon>Psathyrellaceae</taxon>
        <taxon>Candolleomyces</taxon>
    </lineage>
</organism>
<dbReference type="Pfam" id="PF24883">
    <property type="entry name" value="NPHP3_N"/>
    <property type="match status" value="1"/>
</dbReference>
<dbReference type="GO" id="GO:1990234">
    <property type="term" value="C:transferase complex"/>
    <property type="evidence" value="ECO:0007669"/>
    <property type="project" value="UniProtKB-ARBA"/>
</dbReference>
<dbReference type="SMART" id="SM00320">
    <property type="entry name" value="WD40"/>
    <property type="match status" value="7"/>
</dbReference>
<name>A0A4Q2DW70_9AGAR</name>
<keyword evidence="2" id="KW-0677">Repeat</keyword>
<dbReference type="InterPro" id="IPR056884">
    <property type="entry name" value="NPHP3-like_N"/>
</dbReference>
<feature type="repeat" description="WD" evidence="3">
    <location>
        <begin position="763"/>
        <end position="804"/>
    </location>
</feature>
<protein>
    <recommendedName>
        <fullName evidence="4">Nephrocystin 3-like N-terminal domain-containing protein</fullName>
    </recommendedName>
</protein>
<keyword evidence="1 3" id="KW-0853">WD repeat</keyword>
<dbReference type="STRING" id="2316362.A0A4Q2DW70"/>
<dbReference type="Gene3D" id="2.130.10.10">
    <property type="entry name" value="YVTN repeat-like/Quinoprotein amine dehydrogenase"/>
    <property type="match status" value="3"/>
</dbReference>
<reference evidence="5 6" key="1">
    <citation type="submission" date="2019-01" db="EMBL/GenBank/DDBJ databases">
        <title>Draft genome sequence of Psathyrella aberdarensis IHI B618.</title>
        <authorList>
            <person name="Buettner E."/>
            <person name="Kellner H."/>
        </authorList>
    </citation>
    <scope>NUCLEOTIDE SEQUENCE [LARGE SCALE GENOMIC DNA]</scope>
    <source>
        <strain evidence="5 6">IHI B618</strain>
    </source>
</reference>
<dbReference type="InterPro" id="IPR019775">
    <property type="entry name" value="WD40_repeat_CS"/>
</dbReference>
<dbReference type="AlphaFoldDB" id="A0A4Q2DW70"/>
<dbReference type="PROSITE" id="PS50294">
    <property type="entry name" value="WD_REPEATS_REGION"/>
    <property type="match status" value="7"/>
</dbReference>
<dbReference type="InterPro" id="IPR001680">
    <property type="entry name" value="WD40_rpt"/>
</dbReference>
<dbReference type="InterPro" id="IPR036322">
    <property type="entry name" value="WD40_repeat_dom_sf"/>
</dbReference>
<comment type="caution">
    <text evidence="5">The sequence shown here is derived from an EMBL/GenBank/DDBJ whole genome shotgun (WGS) entry which is preliminary data.</text>
</comment>
<proteinExistence type="predicted"/>
<accession>A0A4Q2DW70</accession>
<dbReference type="Gene3D" id="3.40.50.300">
    <property type="entry name" value="P-loop containing nucleotide triphosphate hydrolases"/>
    <property type="match status" value="1"/>
</dbReference>
<dbReference type="SUPFAM" id="SSF52540">
    <property type="entry name" value="P-loop containing nucleoside triphosphate hydrolases"/>
    <property type="match status" value="1"/>
</dbReference>
<dbReference type="OrthoDB" id="3266532at2759"/>
<dbReference type="SUPFAM" id="SSF50978">
    <property type="entry name" value="WD40 repeat-like"/>
    <property type="match status" value="1"/>
</dbReference>
<dbReference type="PANTHER" id="PTHR22847">
    <property type="entry name" value="WD40 REPEAT PROTEIN"/>
    <property type="match status" value="1"/>
</dbReference>
<feature type="repeat" description="WD" evidence="3">
    <location>
        <begin position="721"/>
        <end position="762"/>
    </location>
</feature>
<feature type="repeat" description="WD" evidence="3">
    <location>
        <begin position="931"/>
        <end position="972"/>
    </location>
</feature>
<feature type="repeat" description="WD" evidence="3">
    <location>
        <begin position="805"/>
        <end position="846"/>
    </location>
</feature>
<dbReference type="PANTHER" id="PTHR22847:SF637">
    <property type="entry name" value="WD REPEAT DOMAIN 5B"/>
    <property type="match status" value="1"/>
</dbReference>
<evidence type="ECO:0000313" key="6">
    <source>
        <dbReference type="Proteomes" id="UP000290288"/>
    </source>
</evidence>
<feature type="repeat" description="WD" evidence="3">
    <location>
        <begin position="847"/>
        <end position="888"/>
    </location>
</feature>